<feature type="transmembrane region" description="Helical" evidence="9">
    <location>
        <begin position="115"/>
        <end position="136"/>
    </location>
</feature>
<keyword evidence="12" id="KW-1185">Reference proteome</keyword>
<feature type="domain" description="Ion transport" evidence="10">
    <location>
        <begin position="13"/>
        <end position="146"/>
    </location>
</feature>
<dbReference type="GO" id="GO:0098703">
    <property type="term" value="P:calcium ion import across plasma membrane"/>
    <property type="evidence" value="ECO:0007669"/>
    <property type="project" value="TreeGrafter"/>
</dbReference>
<dbReference type="GO" id="GO:0005262">
    <property type="term" value="F:calcium channel activity"/>
    <property type="evidence" value="ECO:0007669"/>
    <property type="project" value="InterPro"/>
</dbReference>
<keyword evidence="7 9" id="KW-0472">Membrane</keyword>
<dbReference type="AlphaFoldDB" id="A0AAV2GZD7"/>
<evidence type="ECO:0000256" key="6">
    <source>
        <dbReference type="ARBA" id="ARBA00023065"/>
    </source>
</evidence>
<evidence type="ECO:0000256" key="7">
    <source>
        <dbReference type="ARBA" id="ARBA00023136"/>
    </source>
</evidence>
<dbReference type="Pfam" id="PF00520">
    <property type="entry name" value="Ion_trans"/>
    <property type="match status" value="1"/>
</dbReference>
<proteinExistence type="predicted"/>
<evidence type="ECO:0000256" key="9">
    <source>
        <dbReference type="SAM" id="Phobius"/>
    </source>
</evidence>
<feature type="transmembrane region" description="Helical" evidence="9">
    <location>
        <begin position="44"/>
        <end position="63"/>
    </location>
</feature>
<evidence type="ECO:0000313" key="12">
    <source>
        <dbReference type="Proteomes" id="UP001497497"/>
    </source>
</evidence>
<dbReference type="InterPro" id="IPR024862">
    <property type="entry name" value="TRPV"/>
</dbReference>
<organism evidence="11 12">
    <name type="scientific">Lymnaea stagnalis</name>
    <name type="common">Great pond snail</name>
    <name type="synonym">Helix stagnalis</name>
    <dbReference type="NCBI Taxonomy" id="6523"/>
    <lineage>
        <taxon>Eukaryota</taxon>
        <taxon>Metazoa</taxon>
        <taxon>Spiralia</taxon>
        <taxon>Lophotrochozoa</taxon>
        <taxon>Mollusca</taxon>
        <taxon>Gastropoda</taxon>
        <taxon>Heterobranchia</taxon>
        <taxon>Euthyneura</taxon>
        <taxon>Panpulmonata</taxon>
        <taxon>Hygrophila</taxon>
        <taxon>Lymnaeoidea</taxon>
        <taxon>Lymnaeidae</taxon>
        <taxon>Lymnaea</taxon>
    </lineage>
</organism>
<gene>
    <name evidence="11" type="ORF">GSLYS_00000793001</name>
</gene>
<keyword evidence="6" id="KW-0406">Ion transport</keyword>
<evidence type="ECO:0000256" key="8">
    <source>
        <dbReference type="ARBA" id="ARBA00023303"/>
    </source>
</evidence>
<keyword evidence="4" id="KW-0677">Repeat</keyword>
<evidence type="ECO:0000256" key="2">
    <source>
        <dbReference type="ARBA" id="ARBA00022448"/>
    </source>
</evidence>
<dbReference type="GO" id="GO:0005886">
    <property type="term" value="C:plasma membrane"/>
    <property type="evidence" value="ECO:0007669"/>
    <property type="project" value="TreeGrafter"/>
</dbReference>
<accession>A0AAV2GZD7</accession>
<evidence type="ECO:0000256" key="5">
    <source>
        <dbReference type="ARBA" id="ARBA00022989"/>
    </source>
</evidence>
<dbReference type="InterPro" id="IPR002153">
    <property type="entry name" value="TRPC_channel"/>
</dbReference>
<keyword evidence="3 9" id="KW-0812">Transmembrane</keyword>
<evidence type="ECO:0000256" key="1">
    <source>
        <dbReference type="ARBA" id="ARBA00004141"/>
    </source>
</evidence>
<comment type="caution">
    <text evidence="11">The sequence shown here is derived from an EMBL/GenBank/DDBJ whole genome shotgun (WGS) entry which is preliminary data.</text>
</comment>
<dbReference type="PANTHER" id="PTHR10582:SF31">
    <property type="entry name" value="TRANSIENT RECEPTOR POTENTIAL CATION CHANNEL SUBFAMILY V MEMBER 6-LIKE"/>
    <property type="match status" value="1"/>
</dbReference>
<evidence type="ECO:0000256" key="3">
    <source>
        <dbReference type="ARBA" id="ARBA00022692"/>
    </source>
</evidence>
<keyword evidence="5 9" id="KW-1133">Transmembrane helix</keyword>
<dbReference type="InterPro" id="IPR005821">
    <property type="entry name" value="Ion_trans_dom"/>
</dbReference>
<feature type="transmembrane region" description="Helical" evidence="9">
    <location>
        <begin position="6"/>
        <end position="23"/>
    </location>
</feature>
<sequence length="273" mass="31309">MDYFLAIALCIGWMFTISLTRGFKVINYFWRLIQIMIIRDVLKFLFIYLFVLLAFTFAFHALFQVSATLSDLYPNPVYTVFLMFNMLIGMEYVFEYGVVDEGLSSLSRSTLFMKILYVIYMVLATIVLLNLLIAMMNGSYQEILRKQTQTWRIESVKLGVDVERIMPLTFPMFSKVKITKGFICPSDQTIGVIRWYIEVAKVKQSVCECGAHEDKDKAVLGELASKMATMAEQIQSLKTNVDGIYAMMTNNQDKTSAIDKQKIKHTVISGENN</sequence>
<protein>
    <recommendedName>
        <fullName evidence="10">Ion transport domain-containing protein</fullName>
    </recommendedName>
</protein>
<comment type="subcellular location">
    <subcellularLocation>
        <location evidence="1">Membrane</location>
        <topology evidence="1">Multi-pass membrane protein</topology>
    </subcellularLocation>
</comment>
<dbReference type="Proteomes" id="UP001497497">
    <property type="component" value="Unassembled WGS sequence"/>
</dbReference>
<dbReference type="PANTHER" id="PTHR10582">
    <property type="entry name" value="TRANSIENT RECEPTOR POTENTIAL ION CHANNEL PROTEIN"/>
    <property type="match status" value="1"/>
</dbReference>
<reference evidence="11 12" key="1">
    <citation type="submission" date="2024-04" db="EMBL/GenBank/DDBJ databases">
        <authorList>
            <consortium name="Genoscope - CEA"/>
            <person name="William W."/>
        </authorList>
    </citation>
    <scope>NUCLEOTIDE SEQUENCE [LARGE SCALE GENOMIC DNA]</scope>
</reference>
<keyword evidence="8" id="KW-0407">Ion channel</keyword>
<dbReference type="PRINTS" id="PR01097">
    <property type="entry name" value="TRNSRECEPTRP"/>
</dbReference>
<dbReference type="EMBL" id="CAXITT010000007">
    <property type="protein sequence ID" value="CAL1526616.1"/>
    <property type="molecule type" value="Genomic_DNA"/>
</dbReference>
<evidence type="ECO:0000256" key="4">
    <source>
        <dbReference type="ARBA" id="ARBA00022737"/>
    </source>
</evidence>
<keyword evidence="2" id="KW-0813">Transport</keyword>
<evidence type="ECO:0000259" key="10">
    <source>
        <dbReference type="Pfam" id="PF00520"/>
    </source>
</evidence>
<evidence type="ECO:0000313" key="11">
    <source>
        <dbReference type="EMBL" id="CAL1526616.1"/>
    </source>
</evidence>
<name>A0AAV2GZD7_LYMST</name>
<feature type="transmembrane region" description="Helical" evidence="9">
    <location>
        <begin position="75"/>
        <end position="94"/>
    </location>
</feature>